<gene>
    <name evidence="1" type="ORF">NA23_10790</name>
</gene>
<sequence>MAKDKTKNRCWGKIRLPKLGWIKARIHRTFNGKIKTATVTLLPSGHYYVSIAVEVDKVNNKTKHQSQSTMQLHLTLGLKVSTWIATVIVSKHRRCLLNMRKN</sequence>
<evidence type="ECO:0000313" key="1">
    <source>
        <dbReference type="EMBL" id="UOE96762.1"/>
    </source>
</evidence>
<reference evidence="1 2" key="1">
    <citation type="journal article" date="2015" name="Stand. Genomic Sci.">
        <title>Genome sequence of a native-feather degrading extremely thermophilic Eubacterium, Fervidobacterium islandicum AW-1.</title>
        <authorList>
            <person name="Lee Y.J."/>
            <person name="Jeong H."/>
            <person name="Park G.S."/>
            <person name="Kwak Y."/>
            <person name="Lee S.J."/>
            <person name="Lee S.J."/>
            <person name="Park M.K."/>
            <person name="Kim J.Y."/>
            <person name="Kang H.K."/>
            <person name="Shin J.H."/>
            <person name="Lee D.W."/>
        </authorList>
    </citation>
    <scope>NUCLEOTIDE SEQUENCE [LARGE SCALE GENOMIC DNA]</scope>
    <source>
        <strain evidence="1 2">AW-1</strain>
    </source>
</reference>
<accession>A0AAJ5LCR1</accession>
<protein>
    <recommendedName>
        <fullName evidence="3">Transposase</fullName>
    </recommendedName>
</protein>
<dbReference type="RefSeq" id="WP_203225716.1">
    <property type="nucleotide sequence ID" value="NZ_CP014334.2"/>
</dbReference>
<dbReference type="KEGG" id="fia:NA23_10790"/>
<dbReference type="Proteomes" id="UP000093740">
    <property type="component" value="Chromosome"/>
</dbReference>
<proteinExistence type="predicted"/>
<name>A0AAJ5LCR1_FERIS</name>
<organism evidence="1 2">
    <name type="scientific">Fervidobacterium islandicum</name>
    <dbReference type="NCBI Taxonomy" id="2423"/>
    <lineage>
        <taxon>Bacteria</taxon>
        <taxon>Thermotogati</taxon>
        <taxon>Thermotogota</taxon>
        <taxon>Thermotogae</taxon>
        <taxon>Thermotogales</taxon>
        <taxon>Fervidobacteriaceae</taxon>
        <taxon>Fervidobacterium</taxon>
    </lineage>
</organism>
<dbReference type="EMBL" id="CP014334">
    <property type="protein sequence ID" value="UOE96762.1"/>
    <property type="molecule type" value="Genomic_DNA"/>
</dbReference>
<dbReference type="AlphaFoldDB" id="A0AAJ5LCR1"/>
<evidence type="ECO:0008006" key="3">
    <source>
        <dbReference type="Google" id="ProtNLM"/>
    </source>
</evidence>
<evidence type="ECO:0000313" key="2">
    <source>
        <dbReference type="Proteomes" id="UP000093740"/>
    </source>
</evidence>
<keyword evidence="2" id="KW-1185">Reference proteome</keyword>